<evidence type="ECO:0000256" key="5">
    <source>
        <dbReference type="ARBA" id="ARBA00023004"/>
    </source>
</evidence>
<dbReference type="Proteomes" id="UP000283387">
    <property type="component" value="Unassembled WGS sequence"/>
</dbReference>
<feature type="domain" description="Cytochrome c" evidence="9">
    <location>
        <begin position="47"/>
        <end position="139"/>
    </location>
</feature>
<keyword evidence="3 6" id="KW-0479">Metal-binding</keyword>
<evidence type="ECO:0000256" key="8">
    <source>
        <dbReference type="SAM" id="SignalP"/>
    </source>
</evidence>
<evidence type="ECO:0000256" key="2">
    <source>
        <dbReference type="ARBA" id="ARBA00022617"/>
    </source>
</evidence>
<organism evidence="10 11">
    <name type="scientific">Mangrovibacterium diazotrophicum</name>
    <dbReference type="NCBI Taxonomy" id="1261403"/>
    <lineage>
        <taxon>Bacteria</taxon>
        <taxon>Pseudomonadati</taxon>
        <taxon>Bacteroidota</taxon>
        <taxon>Bacteroidia</taxon>
        <taxon>Marinilabiliales</taxon>
        <taxon>Prolixibacteraceae</taxon>
        <taxon>Mangrovibacterium</taxon>
    </lineage>
</organism>
<comment type="caution">
    <text evidence="10">The sequence shown here is derived from an EMBL/GenBank/DDBJ whole genome shotgun (WGS) entry which is preliminary data.</text>
</comment>
<keyword evidence="1" id="KW-0813">Transport</keyword>
<evidence type="ECO:0000256" key="7">
    <source>
        <dbReference type="SAM" id="Phobius"/>
    </source>
</evidence>
<dbReference type="InterPro" id="IPR009056">
    <property type="entry name" value="Cyt_c-like_dom"/>
</dbReference>
<dbReference type="InterPro" id="IPR036909">
    <property type="entry name" value="Cyt_c-like_dom_sf"/>
</dbReference>
<feature type="chain" id="PRO_5019508062" evidence="8">
    <location>
        <begin position="35"/>
        <end position="384"/>
    </location>
</feature>
<dbReference type="PANTHER" id="PTHR39425:SF1">
    <property type="entry name" value="CYTOCHROME C7-LIKE DOMAIN-CONTAINING PROTEIN"/>
    <property type="match status" value="1"/>
</dbReference>
<accession>A0A419W7H1</accession>
<keyword evidence="5 6" id="KW-0408">Iron</keyword>
<keyword evidence="8" id="KW-0732">Signal</keyword>
<evidence type="ECO:0000256" key="6">
    <source>
        <dbReference type="PROSITE-ProRule" id="PRU00433"/>
    </source>
</evidence>
<evidence type="ECO:0000313" key="11">
    <source>
        <dbReference type="Proteomes" id="UP000283387"/>
    </source>
</evidence>
<reference evidence="10 11" key="1">
    <citation type="submission" date="2018-09" db="EMBL/GenBank/DDBJ databases">
        <title>Genomic Encyclopedia of Archaeal and Bacterial Type Strains, Phase II (KMG-II): from individual species to whole genera.</title>
        <authorList>
            <person name="Goeker M."/>
        </authorList>
    </citation>
    <scope>NUCLEOTIDE SEQUENCE [LARGE SCALE GENOMIC DNA]</scope>
    <source>
        <strain evidence="10 11">DSM 27148</strain>
    </source>
</reference>
<dbReference type="Pfam" id="PF02085">
    <property type="entry name" value="Cytochrom_CIII"/>
    <property type="match status" value="1"/>
</dbReference>
<evidence type="ECO:0000313" key="10">
    <source>
        <dbReference type="EMBL" id="RKD91431.1"/>
    </source>
</evidence>
<dbReference type="GO" id="GO:0009055">
    <property type="term" value="F:electron transfer activity"/>
    <property type="evidence" value="ECO:0007669"/>
    <property type="project" value="InterPro"/>
</dbReference>
<feature type="signal peptide" evidence="8">
    <location>
        <begin position="1"/>
        <end position="34"/>
    </location>
</feature>
<dbReference type="InterPro" id="IPR036280">
    <property type="entry name" value="Multihaem_cyt_sf"/>
</dbReference>
<keyword evidence="11" id="KW-1185">Reference proteome</keyword>
<name>A0A419W7H1_9BACT</name>
<dbReference type="SUPFAM" id="SSF46626">
    <property type="entry name" value="Cytochrome c"/>
    <property type="match status" value="1"/>
</dbReference>
<evidence type="ECO:0000256" key="4">
    <source>
        <dbReference type="ARBA" id="ARBA00022982"/>
    </source>
</evidence>
<sequence>MKLTSPPRPVSRYLTLASVLTFLLLLSSSIPAFSADEHGLIDGHSHDEIKRGERFFKGLLPFNFKGPSCVSCHNMTPTDTLNWNPSAYAIAVKYADRDFESFKASIEQPVGNMLTKVHAGINIEDEDLKTVKAYLDNMAMTGPKPVKPSINNLLIFLFFGMLITWALLELIFFRKIKYRFIPVLVLLGSLGYQGKVVSEEAIRLGRSPGYAPDQPIKFSHKVHAGENGIDCKYCHHTAESSKSAGIPAMNLCMNCHVLIREGTNSGKFEIAKIVDAVENQKPIQWVRLHNLPDHVFFSHAQHVGVAKIDCQKCHGEVQEMSIMKQSADLSMGWCVNCHRETDVKFKENGYYETYAKMHEEMEIGDLQAVKAQDIGANDCMRCHY</sequence>
<evidence type="ECO:0000259" key="9">
    <source>
        <dbReference type="PROSITE" id="PS51007"/>
    </source>
</evidence>
<evidence type="ECO:0000256" key="1">
    <source>
        <dbReference type="ARBA" id="ARBA00022448"/>
    </source>
</evidence>
<gene>
    <name evidence="10" type="ORF">BC643_1784</name>
</gene>
<proteinExistence type="predicted"/>
<dbReference type="PANTHER" id="PTHR39425">
    <property type="entry name" value="LIPOPROTEIN CYTOCHROME C"/>
    <property type="match status" value="1"/>
</dbReference>
<dbReference type="OrthoDB" id="9782196at2"/>
<keyword evidence="7" id="KW-0472">Membrane</keyword>
<protein>
    <submittedName>
        <fullName evidence="10">Class III cytochrome C family protein</fullName>
    </submittedName>
</protein>
<dbReference type="GO" id="GO:0020037">
    <property type="term" value="F:heme binding"/>
    <property type="evidence" value="ECO:0007669"/>
    <property type="project" value="InterPro"/>
</dbReference>
<dbReference type="SUPFAM" id="SSF48695">
    <property type="entry name" value="Multiheme cytochromes"/>
    <property type="match status" value="1"/>
</dbReference>
<keyword evidence="2 6" id="KW-0349">Heme</keyword>
<keyword evidence="4" id="KW-0249">Electron transport</keyword>
<keyword evidence="7" id="KW-1133">Transmembrane helix</keyword>
<keyword evidence="7" id="KW-0812">Transmembrane</keyword>
<dbReference type="PROSITE" id="PS51007">
    <property type="entry name" value="CYTC"/>
    <property type="match status" value="1"/>
</dbReference>
<dbReference type="AlphaFoldDB" id="A0A419W7H1"/>
<feature type="transmembrane region" description="Helical" evidence="7">
    <location>
        <begin position="153"/>
        <end position="173"/>
    </location>
</feature>
<dbReference type="InterPro" id="IPR020942">
    <property type="entry name" value="Cyt_c_III_dom"/>
</dbReference>
<dbReference type="EMBL" id="RAPN01000001">
    <property type="protein sequence ID" value="RKD91431.1"/>
    <property type="molecule type" value="Genomic_DNA"/>
</dbReference>
<dbReference type="GO" id="GO:0046872">
    <property type="term" value="F:metal ion binding"/>
    <property type="evidence" value="ECO:0007669"/>
    <property type="project" value="UniProtKB-KW"/>
</dbReference>
<dbReference type="Gene3D" id="3.90.10.10">
    <property type="entry name" value="Cytochrome C3"/>
    <property type="match status" value="2"/>
</dbReference>
<evidence type="ECO:0000256" key="3">
    <source>
        <dbReference type="ARBA" id="ARBA00022723"/>
    </source>
</evidence>
<dbReference type="RefSeq" id="WP_120272734.1">
    <property type="nucleotide sequence ID" value="NZ_RAPN01000001.1"/>
</dbReference>
<dbReference type="CDD" id="cd08168">
    <property type="entry name" value="Cytochrom_C3"/>
    <property type="match status" value="1"/>
</dbReference>